<evidence type="ECO:0008006" key="4">
    <source>
        <dbReference type="Google" id="ProtNLM"/>
    </source>
</evidence>
<dbReference type="PROSITE" id="PS51257">
    <property type="entry name" value="PROKAR_LIPOPROTEIN"/>
    <property type="match status" value="1"/>
</dbReference>
<organism evidence="2 3">
    <name type="scientific">Bordetella hinzii</name>
    <dbReference type="NCBI Taxonomy" id="103855"/>
    <lineage>
        <taxon>Bacteria</taxon>
        <taxon>Pseudomonadati</taxon>
        <taxon>Pseudomonadota</taxon>
        <taxon>Betaproteobacteria</taxon>
        <taxon>Burkholderiales</taxon>
        <taxon>Alcaligenaceae</taxon>
        <taxon>Bordetella</taxon>
    </lineage>
</organism>
<evidence type="ECO:0000313" key="3">
    <source>
        <dbReference type="Proteomes" id="UP000282741"/>
    </source>
</evidence>
<name>A0AAN1RTS6_9BORD</name>
<sequence length="254" mass="27664">MVMHHKLRLAAVAASVALSGCAGNMKVQPMTTDPEGYSANTFSYAALPVATQALIKPPGADPYPFKRAVVKGSSFDKKKPEDKLVFETIFINDRDDGMLRQIGKNEANGLLVNRFFAAVYHGAVALGVQSAIPSRAMTAPPRYSRAAKAWDSLADVKENSEYRFEFREGTKDPLDTGRPWLRVCRTGAAYPASKLLPGLAGQAIDMTCVDANENAVTQREVVYGWLVDYKLALGLSSKTTGGVYVTEYESVQFQ</sequence>
<feature type="chain" id="PRO_5042927893" description="Lipoprotein" evidence="1">
    <location>
        <begin position="23"/>
        <end position="254"/>
    </location>
</feature>
<evidence type="ECO:0000313" key="2">
    <source>
        <dbReference type="EMBL" id="AZW15909.1"/>
    </source>
</evidence>
<feature type="signal peptide" evidence="1">
    <location>
        <begin position="1"/>
        <end position="22"/>
    </location>
</feature>
<evidence type="ECO:0000256" key="1">
    <source>
        <dbReference type="SAM" id="SignalP"/>
    </source>
</evidence>
<protein>
    <recommendedName>
        <fullName evidence="4">Lipoprotein</fullName>
    </recommendedName>
</protein>
<reference evidence="3" key="1">
    <citation type="submission" date="2017-10" db="EMBL/GenBank/DDBJ databases">
        <title>Whole genome sequencing of various Bordetella species.</title>
        <authorList>
            <person name="Weigand M.R."/>
            <person name="Loparev V."/>
            <person name="Peng Y."/>
            <person name="Bowden K.E."/>
            <person name="Tondella M.L."/>
            <person name="Williams M.M."/>
        </authorList>
    </citation>
    <scope>NUCLEOTIDE SEQUENCE [LARGE SCALE GENOMIC DNA]</scope>
    <source>
        <strain evidence="3">H720</strain>
    </source>
</reference>
<gene>
    <name evidence="2" type="ORF">CS347_03485</name>
</gene>
<keyword evidence="1" id="KW-0732">Signal</keyword>
<accession>A0AAN1RTS6</accession>
<dbReference type="EMBL" id="CP024172">
    <property type="protein sequence ID" value="AZW15909.1"/>
    <property type="molecule type" value="Genomic_DNA"/>
</dbReference>
<proteinExistence type="predicted"/>
<dbReference type="Proteomes" id="UP000282741">
    <property type="component" value="Chromosome"/>
</dbReference>
<dbReference type="AlphaFoldDB" id="A0AAN1RTS6"/>